<dbReference type="Proteomes" id="UP000254326">
    <property type="component" value="Unassembled WGS sequence"/>
</dbReference>
<comment type="caution">
    <text evidence="1">The sequence shown here is derived from an EMBL/GenBank/DDBJ whole genome shotgun (WGS) entry which is preliminary data.</text>
</comment>
<reference evidence="1 2" key="1">
    <citation type="submission" date="2018-06" db="EMBL/GenBank/DDBJ databases">
        <title>Marinomonas sp. YLB-05 draft genome sequence.</title>
        <authorList>
            <person name="Yu L."/>
            <person name="Tang X."/>
        </authorList>
    </citation>
    <scope>NUCLEOTIDE SEQUENCE [LARGE SCALE GENOMIC DNA]</scope>
    <source>
        <strain evidence="1 2">YLB-05</strain>
    </source>
</reference>
<proteinExistence type="predicted"/>
<sequence length="65" mass="6992">MSGAMTYQIKVQTGDQIKGASVSDAQSQSVAEAIADQLSNWGNRLIEIRMGGKRIYPSDEEGMTA</sequence>
<evidence type="ECO:0000313" key="1">
    <source>
        <dbReference type="EMBL" id="RDL44343.1"/>
    </source>
</evidence>
<protein>
    <submittedName>
        <fullName evidence="1">Uncharacterized protein</fullName>
    </submittedName>
</protein>
<dbReference type="EMBL" id="QKRA01000003">
    <property type="protein sequence ID" value="RDL44343.1"/>
    <property type="molecule type" value="Genomic_DNA"/>
</dbReference>
<dbReference type="AlphaFoldDB" id="A0A370U9C2"/>
<name>A0A370U9C2_9GAMM</name>
<accession>A0A370U9C2</accession>
<organism evidence="1 2">
    <name type="scientific">Marinomonas piezotolerans</name>
    <dbReference type="NCBI Taxonomy" id="2213058"/>
    <lineage>
        <taxon>Bacteria</taxon>
        <taxon>Pseudomonadati</taxon>
        <taxon>Pseudomonadota</taxon>
        <taxon>Gammaproteobacteria</taxon>
        <taxon>Oceanospirillales</taxon>
        <taxon>Oceanospirillaceae</taxon>
        <taxon>Marinomonas</taxon>
    </lineage>
</organism>
<evidence type="ECO:0000313" key="2">
    <source>
        <dbReference type="Proteomes" id="UP000254326"/>
    </source>
</evidence>
<gene>
    <name evidence="1" type="ORF">DN730_08035</name>
</gene>
<keyword evidence="2" id="KW-1185">Reference proteome</keyword>